<protein>
    <submittedName>
        <fullName evidence="2">Uncharacterized protein</fullName>
    </submittedName>
</protein>
<dbReference type="InterPro" id="IPR045445">
    <property type="entry name" value="DUF6502"/>
</dbReference>
<evidence type="ECO:0000313" key="2">
    <source>
        <dbReference type="EMBL" id="KFB77189.1"/>
    </source>
</evidence>
<proteinExistence type="predicted"/>
<keyword evidence="3" id="KW-1185">Reference proteome</keyword>
<sequence length="305" mass="33751">MSSQPALCHTLGSMEEHPEEQAPPTEGLDVSPALVQALRRLLRPIVRLLLARHITYPYLIQLLKSLFIEVAVQDFPLSGKRQTDSRISLLTGVHRKDVRRLLGESRAVATSPPANVSLGIRLVTRWSRDPAYLDEAGLPRLLPRLPQPDGSPSFERLVGEESKDIRARAVLDEWLRLGLVSIDAADCVCLRTPAFVPEHGFEEKLYFLGRNAHDHLAAATHNVLDGKPPFLERSVFAGGLSPAAVDELAATAERLGMDTLQALGQRARELRQAAAVEGERRRMTFGVYFFSEAQACEIAAVEEER</sequence>
<reference evidence="2" key="1">
    <citation type="submission" date="2014-02" db="EMBL/GenBank/DDBJ databases">
        <title>Expanding our view of genomic diversity in Candidatus Accumulibacter clades.</title>
        <authorList>
            <person name="Skennerton C.T."/>
            <person name="Barr J.J."/>
            <person name="Slater F.R."/>
            <person name="Bond P.L."/>
            <person name="Tyson G.W."/>
        </authorList>
    </citation>
    <scope>NUCLEOTIDE SEQUENCE [LARGE SCALE GENOMIC DNA]</scope>
</reference>
<accession>A0A080MIZ2</accession>
<gene>
    <name evidence="2" type="ORF">AW06_001740</name>
</gene>
<dbReference type="AlphaFoldDB" id="A0A080MIZ2"/>
<evidence type="ECO:0000256" key="1">
    <source>
        <dbReference type="SAM" id="MobiDB-lite"/>
    </source>
</evidence>
<dbReference type="Pfam" id="PF20112">
    <property type="entry name" value="DUF6502"/>
    <property type="match status" value="1"/>
</dbReference>
<organism evidence="2 3">
    <name type="scientific">Candidatus Accumulibacter cognatus</name>
    <dbReference type="NCBI Taxonomy" id="2954383"/>
    <lineage>
        <taxon>Bacteria</taxon>
        <taxon>Pseudomonadati</taxon>
        <taxon>Pseudomonadota</taxon>
        <taxon>Betaproteobacteria</taxon>
        <taxon>Candidatus Accumulibacter</taxon>
    </lineage>
</organism>
<comment type="caution">
    <text evidence="2">The sequence shown here is derived from an EMBL/GenBank/DDBJ whole genome shotgun (WGS) entry which is preliminary data.</text>
</comment>
<name>A0A080MIZ2_9PROT</name>
<dbReference type="EMBL" id="JDST02000032">
    <property type="protein sequence ID" value="KFB77189.1"/>
    <property type="molecule type" value="Genomic_DNA"/>
</dbReference>
<feature type="region of interest" description="Disordered" evidence="1">
    <location>
        <begin position="1"/>
        <end position="28"/>
    </location>
</feature>
<evidence type="ECO:0000313" key="3">
    <source>
        <dbReference type="Proteomes" id="UP000021315"/>
    </source>
</evidence>
<dbReference type="Proteomes" id="UP000021315">
    <property type="component" value="Unassembled WGS sequence"/>
</dbReference>
<dbReference type="STRING" id="1453999.AW06_001740"/>